<feature type="region of interest" description="Disordered" evidence="2">
    <location>
        <begin position="1"/>
        <end position="40"/>
    </location>
</feature>
<dbReference type="Gene3D" id="3.30.710.10">
    <property type="entry name" value="Potassium Channel Kv1.1, Chain A"/>
    <property type="match status" value="1"/>
</dbReference>
<dbReference type="GO" id="GO:0006508">
    <property type="term" value="P:proteolysis"/>
    <property type="evidence" value="ECO:0007669"/>
    <property type="project" value="UniProtKB-KW"/>
</dbReference>
<dbReference type="InterPro" id="IPR024729">
    <property type="entry name" value="USP7_ICP0-binding_dom"/>
</dbReference>
<dbReference type="Proteomes" id="UP001253637">
    <property type="component" value="Segment"/>
</dbReference>
<feature type="compositionally biased region" description="Basic and acidic residues" evidence="2">
    <location>
        <begin position="16"/>
        <end position="35"/>
    </location>
</feature>
<dbReference type="Pfam" id="PF12436">
    <property type="entry name" value="USP7_ICP0_bdg"/>
    <property type="match status" value="1"/>
</dbReference>
<keyword evidence="5" id="KW-0645">Protease</keyword>
<evidence type="ECO:0000259" key="4">
    <source>
        <dbReference type="Pfam" id="PF12436"/>
    </source>
</evidence>
<dbReference type="InterPro" id="IPR011333">
    <property type="entry name" value="SKP1/BTB/POZ_sf"/>
</dbReference>
<feature type="domain" description="Ubiquitin carboxyl-terminal hydrolase 7 ICP0-binding" evidence="4">
    <location>
        <begin position="216"/>
        <end position="372"/>
    </location>
</feature>
<evidence type="ECO:0000259" key="3">
    <source>
        <dbReference type="Pfam" id="PF02214"/>
    </source>
</evidence>
<dbReference type="SUPFAM" id="SSF54695">
    <property type="entry name" value="POZ domain"/>
    <property type="match status" value="1"/>
</dbReference>
<dbReference type="GO" id="GO:0051260">
    <property type="term" value="P:protein homooligomerization"/>
    <property type="evidence" value="ECO:0007669"/>
    <property type="project" value="InterPro"/>
</dbReference>
<sequence>MADPGDVAAMAVTSNDNRHAKAKQCDDDRKGDTRSAPRGTANGVIALNVGGKAMMTSRTTFAAAPPGSLLARMFGPDADERWAPPRLPDGSYFLDLNPTAFGTVLDVLRHGADILGGLDAPARHMAIVVCDYLGLTVDGPQAMTGKDTDTIALGDRIEVQVFDATSTLVADTFGLWRPDNPATTVTLSREWPMSRVRDVLASALKLAPIHLVVHQCLRRVNGTVRPEACLPLDSLDVTLAHVYRRRSARPIFLVHDAASLPGALPPATLRCPPPCAGSPETLMRPEDAPVLLFVKRFDRAACTLSTVAPVLVDPRAPLTASLADMRRALGIADDAHVHVFEEVSDEYVEEIDVTDTMDENELVYGDILWIEIATDGLVPEPIDPAFVRERLAASAATVAQ</sequence>
<feature type="domain" description="Potassium channel tetramerisation-type BTB" evidence="3">
    <location>
        <begin position="45"/>
        <end position="113"/>
    </location>
</feature>
<dbReference type="InterPro" id="IPR003131">
    <property type="entry name" value="T1-type_BTB"/>
</dbReference>
<evidence type="ECO:0000313" key="6">
    <source>
        <dbReference type="Proteomes" id="UP001253637"/>
    </source>
</evidence>
<evidence type="ECO:0000256" key="1">
    <source>
        <dbReference type="ARBA" id="ARBA00022786"/>
    </source>
</evidence>
<proteinExistence type="predicted"/>
<reference evidence="5" key="1">
    <citation type="submission" date="2021-04" db="EMBL/GenBank/DDBJ databases">
        <title>Draft Genome Sequence of Pandoravirus japonicus, Isolated from the Sabaishi River of Niigata, Japan.</title>
        <authorList>
            <person name="Hosokawa N."/>
            <person name="Takahashi H."/>
            <person name="Aoki K."/>
            <person name="Takemura M."/>
        </authorList>
    </citation>
    <scope>NUCLEOTIDE SEQUENCE</scope>
</reference>
<keyword evidence="1" id="KW-0833">Ubl conjugation pathway</keyword>
<protein>
    <submittedName>
        <fullName evidence="5">Ubiquitin-specific protease incomplete domain containing protein</fullName>
    </submittedName>
</protein>
<dbReference type="Gene3D" id="3.10.20.90">
    <property type="entry name" value="Phosphatidylinositol 3-kinase Catalytic Subunit, Chain A, domain 1"/>
    <property type="match status" value="1"/>
</dbReference>
<name>A0A811BP84_9VIRU</name>
<keyword evidence="5" id="KW-0378">Hydrolase</keyword>
<dbReference type="Pfam" id="PF02214">
    <property type="entry name" value="BTB_2"/>
    <property type="match status" value="1"/>
</dbReference>
<evidence type="ECO:0000256" key="2">
    <source>
        <dbReference type="SAM" id="MobiDB-lite"/>
    </source>
</evidence>
<dbReference type="CDD" id="cd18316">
    <property type="entry name" value="BTB_POZ_KCTD-like"/>
    <property type="match status" value="1"/>
</dbReference>
<dbReference type="EMBL" id="LC625835">
    <property type="protein sequence ID" value="BCU03688.1"/>
    <property type="molecule type" value="Genomic_DNA"/>
</dbReference>
<accession>A0A811BP84</accession>
<organism evidence="5 6">
    <name type="scientific">Pandoravirus japonicus</name>
    <dbReference type="NCBI Taxonomy" id="2823154"/>
    <lineage>
        <taxon>Viruses</taxon>
        <taxon>Pandoravirus</taxon>
    </lineage>
</organism>
<evidence type="ECO:0000313" key="5">
    <source>
        <dbReference type="EMBL" id="BCU03688.1"/>
    </source>
</evidence>
<dbReference type="GO" id="GO:0008233">
    <property type="term" value="F:peptidase activity"/>
    <property type="evidence" value="ECO:0007669"/>
    <property type="project" value="UniProtKB-KW"/>
</dbReference>